<evidence type="ECO:0000313" key="3">
    <source>
        <dbReference type="EMBL" id="MBK3496224.1"/>
    </source>
</evidence>
<accession>A0ABS1H9X4</accession>
<comment type="caution">
    <text evidence="3">The sequence shown here is derived from an EMBL/GenBank/DDBJ whole genome shotgun (WGS) entry which is preliminary data.</text>
</comment>
<gene>
    <name evidence="3" type="ORF">JFL43_15405</name>
</gene>
<dbReference type="InterPro" id="IPR006626">
    <property type="entry name" value="PbH1"/>
</dbReference>
<proteinExistence type="predicted"/>
<dbReference type="Proteomes" id="UP000618943">
    <property type="component" value="Unassembled WGS sequence"/>
</dbReference>
<evidence type="ECO:0000256" key="1">
    <source>
        <dbReference type="SAM" id="SignalP"/>
    </source>
</evidence>
<reference evidence="3 4" key="1">
    <citation type="submission" date="2020-12" db="EMBL/GenBank/DDBJ databases">
        <title>YIM B01967 draft genome.</title>
        <authorList>
            <person name="Yan X."/>
        </authorList>
    </citation>
    <scope>NUCLEOTIDE SEQUENCE [LARGE SCALE GENOMIC DNA]</scope>
    <source>
        <strain evidence="3 4">YIM B01967</strain>
    </source>
</reference>
<dbReference type="InterPro" id="IPR022441">
    <property type="entry name" value="Para_beta_helix_rpt-2"/>
</dbReference>
<keyword evidence="4" id="KW-1185">Reference proteome</keyword>
<dbReference type="NCBIfam" id="TIGR03804">
    <property type="entry name" value="para_beta_helix"/>
    <property type="match status" value="1"/>
</dbReference>
<dbReference type="InterPro" id="IPR007742">
    <property type="entry name" value="NosD_dom"/>
</dbReference>
<dbReference type="SUPFAM" id="SSF51126">
    <property type="entry name" value="Pectin lyase-like"/>
    <property type="match status" value="1"/>
</dbReference>
<dbReference type="EMBL" id="JAEOAH010000025">
    <property type="protein sequence ID" value="MBK3496224.1"/>
    <property type="molecule type" value="Genomic_DNA"/>
</dbReference>
<dbReference type="InterPro" id="IPR012334">
    <property type="entry name" value="Pectin_lyas_fold"/>
</dbReference>
<protein>
    <submittedName>
        <fullName evidence="3">Right-handed parallel beta-helix repeat-containing protein</fullName>
    </submittedName>
</protein>
<keyword evidence="1" id="KW-0732">Signal</keyword>
<dbReference type="SMART" id="SM00710">
    <property type="entry name" value="PbH1"/>
    <property type="match status" value="6"/>
</dbReference>
<feature type="chain" id="PRO_5046464570" evidence="1">
    <location>
        <begin position="22"/>
        <end position="426"/>
    </location>
</feature>
<feature type="signal peptide" evidence="1">
    <location>
        <begin position="1"/>
        <end position="21"/>
    </location>
</feature>
<dbReference type="InterPro" id="IPR011050">
    <property type="entry name" value="Pectin_lyase_fold/virulence"/>
</dbReference>
<name>A0ABS1H9X4_9BACL</name>
<evidence type="ECO:0000313" key="4">
    <source>
        <dbReference type="Proteomes" id="UP000618943"/>
    </source>
</evidence>
<dbReference type="Pfam" id="PF05048">
    <property type="entry name" value="NosD"/>
    <property type="match status" value="1"/>
</dbReference>
<organism evidence="3 4">
    <name type="scientific">Viridibacillus soli</name>
    <dbReference type="NCBI Taxonomy" id="2798301"/>
    <lineage>
        <taxon>Bacteria</taxon>
        <taxon>Bacillati</taxon>
        <taxon>Bacillota</taxon>
        <taxon>Bacilli</taxon>
        <taxon>Bacillales</taxon>
        <taxon>Caryophanaceae</taxon>
        <taxon>Viridibacillus</taxon>
    </lineage>
</organism>
<dbReference type="Gene3D" id="2.160.20.10">
    <property type="entry name" value="Single-stranded right-handed beta-helix, Pectin lyase-like"/>
    <property type="match status" value="1"/>
</dbReference>
<feature type="domain" description="Periplasmic copper-binding protein NosD beta helix" evidence="2">
    <location>
        <begin position="134"/>
        <end position="321"/>
    </location>
</feature>
<evidence type="ECO:0000259" key="2">
    <source>
        <dbReference type="Pfam" id="PF05048"/>
    </source>
</evidence>
<sequence>MVKKWLLLSTLFLLVALPAKAETMDLQQLIDATPAGGELQLQDGIYKGSFRINKPIKVIGSKNTILQGTAKETLLQIENSNDVTLENLQLKTAKTGIAVKKVNHLYMSGLKLTSMYSGVQLNYAEDVEIAETIIQGIDGHYSKKGNGVAAFNSKRLQMNGLQINQVQDGLYIENVSQIELQNNVIRNSRYGIHFMYTENAKAIENKFNKNVTGIMLMMTKNTDLQRNEINEQNGLNGFGVVLFDGQNIDVEGNVFQSNRTAISAQKLQRSTMKENRFQMNQSAVELIRSNAENSVIENDFIGNIVNLRSDGSETTIQHNYYDDYDGIDVDDDGIGDCSYVALQSFGQWMVRQPAYQYFVESPSVVLLNEMDKQTNAIETDQLVDEKPRMMSLQSVEQPQKRNIGKIVIGIAIVLSGLWLWRREAAI</sequence>